<feature type="region of interest" description="Disordered" evidence="4">
    <location>
        <begin position="196"/>
        <end position="221"/>
    </location>
</feature>
<feature type="compositionally biased region" description="Low complexity" evidence="4">
    <location>
        <begin position="286"/>
        <end position="309"/>
    </location>
</feature>
<dbReference type="PANTHER" id="PTHR23110">
    <property type="entry name" value="BTB DOMAIN TRANSCRIPTION FACTOR"/>
    <property type="match status" value="1"/>
</dbReference>
<reference evidence="7 8" key="1">
    <citation type="submission" date="2023-09" db="EMBL/GenBank/DDBJ databases">
        <title>Nesidiocoris tenuis whole genome shotgun sequence.</title>
        <authorList>
            <person name="Shibata T."/>
            <person name="Shimoda M."/>
            <person name="Kobayashi T."/>
            <person name="Uehara T."/>
        </authorList>
    </citation>
    <scope>NUCLEOTIDE SEQUENCE [LARGE SCALE GENOMIC DNA]</scope>
    <source>
        <strain evidence="7 8">Japan</strain>
    </source>
</reference>
<dbReference type="Gene3D" id="3.30.710.10">
    <property type="entry name" value="Potassium Channel Kv1.1, Chain A"/>
    <property type="match status" value="1"/>
</dbReference>
<protein>
    <submittedName>
        <fullName evidence="7">Helix-turn-helix, Psq domain</fullName>
    </submittedName>
</protein>
<dbReference type="InterPro" id="IPR011333">
    <property type="entry name" value="SKP1/BTB/POZ_sf"/>
</dbReference>
<dbReference type="Gene3D" id="1.10.10.60">
    <property type="entry name" value="Homeodomain-like"/>
    <property type="match status" value="1"/>
</dbReference>
<dbReference type="InterPro" id="IPR000210">
    <property type="entry name" value="BTB/POZ_dom"/>
</dbReference>
<feature type="compositionally biased region" description="Basic and acidic residues" evidence="4">
    <location>
        <begin position="47"/>
        <end position="63"/>
    </location>
</feature>
<dbReference type="CDD" id="cd18315">
    <property type="entry name" value="BTB_POZ_BAB-like"/>
    <property type="match status" value="1"/>
</dbReference>
<dbReference type="PROSITE" id="PS50960">
    <property type="entry name" value="HTH_PSQ"/>
    <property type="match status" value="1"/>
</dbReference>
<feature type="compositionally biased region" description="Low complexity" evidence="4">
    <location>
        <begin position="591"/>
        <end position="607"/>
    </location>
</feature>
<dbReference type="Pfam" id="PF05225">
    <property type="entry name" value="HTH_psq"/>
    <property type="match status" value="1"/>
</dbReference>
<feature type="compositionally biased region" description="Polar residues" evidence="4">
    <location>
        <begin position="673"/>
        <end position="683"/>
    </location>
</feature>
<feature type="compositionally biased region" description="Pro residues" evidence="4">
    <location>
        <begin position="655"/>
        <end position="664"/>
    </location>
</feature>
<keyword evidence="8" id="KW-1185">Reference proteome</keyword>
<dbReference type="Pfam" id="PF00651">
    <property type="entry name" value="BTB"/>
    <property type="match status" value="1"/>
</dbReference>
<dbReference type="InterPro" id="IPR009057">
    <property type="entry name" value="Homeodomain-like_sf"/>
</dbReference>
<feature type="domain" description="HTH psq-type" evidence="6">
    <location>
        <begin position="465"/>
        <end position="516"/>
    </location>
</feature>
<feature type="DNA-binding region" description="H-T-H motif" evidence="3">
    <location>
        <begin position="492"/>
        <end position="512"/>
    </location>
</feature>
<dbReference type="SMART" id="SM00225">
    <property type="entry name" value="BTB"/>
    <property type="match status" value="1"/>
</dbReference>
<evidence type="ECO:0000256" key="2">
    <source>
        <dbReference type="ARBA" id="ARBA00023242"/>
    </source>
</evidence>
<feature type="domain" description="BTB" evidence="5">
    <location>
        <begin position="110"/>
        <end position="176"/>
    </location>
</feature>
<dbReference type="PANTHER" id="PTHR23110:SF105">
    <property type="entry name" value="RIBBON, ISOFORM C"/>
    <property type="match status" value="1"/>
</dbReference>
<evidence type="ECO:0000313" key="8">
    <source>
        <dbReference type="Proteomes" id="UP001307889"/>
    </source>
</evidence>
<gene>
    <name evidence="7" type="ORF">NTJ_03132</name>
</gene>
<dbReference type="PROSITE" id="PS50097">
    <property type="entry name" value="BTB"/>
    <property type="match status" value="1"/>
</dbReference>
<feature type="region of interest" description="Disordered" evidence="4">
    <location>
        <begin position="386"/>
        <end position="421"/>
    </location>
</feature>
<evidence type="ECO:0000259" key="6">
    <source>
        <dbReference type="PROSITE" id="PS50960"/>
    </source>
</evidence>
<organism evidence="7 8">
    <name type="scientific">Nesidiocoris tenuis</name>
    <dbReference type="NCBI Taxonomy" id="355587"/>
    <lineage>
        <taxon>Eukaryota</taxon>
        <taxon>Metazoa</taxon>
        <taxon>Ecdysozoa</taxon>
        <taxon>Arthropoda</taxon>
        <taxon>Hexapoda</taxon>
        <taxon>Insecta</taxon>
        <taxon>Pterygota</taxon>
        <taxon>Neoptera</taxon>
        <taxon>Paraneoptera</taxon>
        <taxon>Hemiptera</taxon>
        <taxon>Heteroptera</taxon>
        <taxon>Panheteroptera</taxon>
        <taxon>Cimicomorpha</taxon>
        <taxon>Miridae</taxon>
        <taxon>Dicyphina</taxon>
        <taxon>Nesidiocoris</taxon>
    </lineage>
</organism>
<dbReference type="InterPro" id="IPR007889">
    <property type="entry name" value="HTH_Psq"/>
</dbReference>
<evidence type="ECO:0000256" key="4">
    <source>
        <dbReference type="SAM" id="MobiDB-lite"/>
    </source>
</evidence>
<dbReference type="InterPro" id="IPR051095">
    <property type="entry name" value="Dros_DevTransReg"/>
</dbReference>
<evidence type="ECO:0000256" key="3">
    <source>
        <dbReference type="PROSITE-ProRule" id="PRU00320"/>
    </source>
</evidence>
<evidence type="ECO:0000259" key="5">
    <source>
        <dbReference type="PROSITE" id="PS50097"/>
    </source>
</evidence>
<feature type="region of interest" description="Disordered" evidence="4">
    <location>
        <begin position="43"/>
        <end position="63"/>
    </location>
</feature>
<feature type="region of interest" description="Disordered" evidence="4">
    <location>
        <begin position="269"/>
        <end position="309"/>
    </location>
</feature>
<sequence length="692" mass="75238">MWRERTSNLSHIPHGECWQVGFMLISLNGEHLSWTCNLKNNDEASGGEDKATDEKKSNNHEPTKEIPPVAVAAMANHQQQHQQQYCLRWNNHRSNLLTVFDQLLQNEAFTDVTLACEGGTSMKCHKMVLAACSSYFQCLFTELPCRHPVVVLKDVKYCEMKAILEYMYRGEVNVAQNQLAALLKVAEALKVKGLVEENGGGSGRSKREHHQRMDEEGSNAAITTTSNQSALLPASSSCGMNNSPDDCAPPHSTSYFASTKIPYSLYGKSPIDRNRLTPPTPPTWPVPSISAPSSSEQTPPPSSTAQSIGSAASAAAMAAAAANFASAGSPDLPPPLRRKKFSSSSSSILMSKDTPILRTVLGQGQADSSQQPVALVCRPDSYEPGNHSPFTNGSGHDQYKNVKNEPTSGDAPSPYTDISNTEDENFDRQQMSGLHSSVPHSLYGESKGEIGGIQSGIANYVATSRPEWKRYKQYTRNDIMSAIEAVKQGMSALKAANKYGVPSRTLYDKVKKLGITTGRPIRRSSNSNRSPAFQYGFPGSGSVVYYGSNEDDNKFPPNVVDQSFLHQVLDAQNIKREDYEREAIAALVAASSNPDNTNTSGNSSSPPRNHERSPSPNLIKYAHRRSPSPVSPQQMMEEDSNQVEDLSVSRKSTVSPPPPPPPPSRVIMPPMSQAPTAMVTTGVDQHDGSTTE</sequence>
<dbReference type="SUPFAM" id="SSF54695">
    <property type="entry name" value="POZ domain"/>
    <property type="match status" value="1"/>
</dbReference>
<comment type="subcellular location">
    <subcellularLocation>
        <location evidence="1 3">Nucleus</location>
    </subcellularLocation>
</comment>
<feature type="region of interest" description="Disordered" evidence="4">
    <location>
        <begin position="588"/>
        <end position="692"/>
    </location>
</feature>
<name>A0ABN7ADH8_9HEMI</name>
<dbReference type="Proteomes" id="UP001307889">
    <property type="component" value="Chromosome 2"/>
</dbReference>
<keyword evidence="2 3" id="KW-0539">Nucleus</keyword>
<keyword evidence="3" id="KW-0238">DNA-binding</keyword>
<dbReference type="SUPFAM" id="SSF46689">
    <property type="entry name" value="Homeodomain-like"/>
    <property type="match status" value="1"/>
</dbReference>
<proteinExistence type="predicted"/>
<dbReference type="EMBL" id="AP028910">
    <property type="protein sequence ID" value="BES90324.1"/>
    <property type="molecule type" value="Genomic_DNA"/>
</dbReference>
<feature type="region of interest" description="Disordered" evidence="4">
    <location>
        <begin position="325"/>
        <end position="348"/>
    </location>
</feature>
<accession>A0ABN7ADH8</accession>
<evidence type="ECO:0000313" key="7">
    <source>
        <dbReference type="EMBL" id="BES90324.1"/>
    </source>
</evidence>
<evidence type="ECO:0000256" key="1">
    <source>
        <dbReference type="ARBA" id="ARBA00004123"/>
    </source>
</evidence>